<dbReference type="PANTHER" id="PTHR22617">
    <property type="entry name" value="CHEMOTAXIS SENSOR HISTIDINE KINASE-RELATED"/>
    <property type="match status" value="1"/>
</dbReference>
<feature type="domain" description="CheW-like" evidence="1">
    <location>
        <begin position="14"/>
        <end position="167"/>
    </location>
</feature>
<dbReference type="Pfam" id="PF01584">
    <property type="entry name" value="CheW"/>
    <property type="match status" value="1"/>
</dbReference>
<comment type="caution">
    <text evidence="2">The sequence shown here is derived from an EMBL/GenBank/DDBJ whole genome shotgun (WGS) entry which is preliminary data.</text>
</comment>
<dbReference type="SMART" id="SM00260">
    <property type="entry name" value="CheW"/>
    <property type="match status" value="1"/>
</dbReference>
<dbReference type="InterPro" id="IPR039315">
    <property type="entry name" value="CheW"/>
</dbReference>
<dbReference type="RefSeq" id="WP_215608509.1">
    <property type="nucleotide sequence ID" value="NZ_JADOES010000012.1"/>
</dbReference>
<proteinExistence type="predicted"/>
<dbReference type="GO" id="GO:0006935">
    <property type="term" value="P:chemotaxis"/>
    <property type="evidence" value="ECO:0007669"/>
    <property type="project" value="InterPro"/>
</dbReference>
<sequence>MQLSAQELPQSSAVTQFLKFNLSSDMTALLPVRQLVAVLKIEAAKITAIPHLSPWVMGVYNWRGEVLWIVDTSHLLGVSSWQQQAMLATRYDILLLEKLSVETTERCFLGLWVRQVEGIELLSLDSIQSPAAVSESLVPFLRGYWLNPAGDMLSLLDGPAIFDRMSA</sequence>
<evidence type="ECO:0000313" key="2">
    <source>
        <dbReference type="EMBL" id="MBT9315439.1"/>
    </source>
</evidence>
<reference evidence="2" key="1">
    <citation type="submission" date="2020-11" db="EMBL/GenBank/DDBJ databases">
        <authorList>
            <person name="Konstantinou D."/>
            <person name="Gkelis S."/>
            <person name="Popin R."/>
            <person name="Fewer D."/>
            <person name="Sivonen K."/>
        </authorList>
    </citation>
    <scope>NUCLEOTIDE SEQUENCE</scope>
    <source>
        <strain evidence="2">TAU-MAC 1115</strain>
    </source>
</reference>
<name>A0A947DEZ7_9CYAN</name>
<dbReference type="InterPro" id="IPR036061">
    <property type="entry name" value="CheW-like_dom_sf"/>
</dbReference>
<protein>
    <submittedName>
        <fullName evidence="2">CheW domain-containing protein</fullName>
    </submittedName>
</protein>
<dbReference type="InterPro" id="IPR002545">
    <property type="entry name" value="CheW-lke_dom"/>
</dbReference>
<accession>A0A947DEZ7</accession>
<organism evidence="2 3">
    <name type="scientific">Leptothoe spongobia TAU-MAC 1115</name>
    <dbReference type="NCBI Taxonomy" id="1967444"/>
    <lineage>
        <taxon>Bacteria</taxon>
        <taxon>Bacillati</taxon>
        <taxon>Cyanobacteriota</taxon>
        <taxon>Cyanophyceae</taxon>
        <taxon>Nodosilineales</taxon>
        <taxon>Cymatolegaceae</taxon>
        <taxon>Leptothoe</taxon>
        <taxon>Leptothoe spongobia</taxon>
    </lineage>
</organism>
<dbReference type="GO" id="GO:0007165">
    <property type="term" value="P:signal transduction"/>
    <property type="evidence" value="ECO:0007669"/>
    <property type="project" value="InterPro"/>
</dbReference>
<dbReference type="SUPFAM" id="SSF50341">
    <property type="entry name" value="CheW-like"/>
    <property type="match status" value="1"/>
</dbReference>
<keyword evidence="3" id="KW-1185">Reference proteome</keyword>
<dbReference type="PANTHER" id="PTHR22617:SF23">
    <property type="entry name" value="CHEMOTAXIS PROTEIN CHEW"/>
    <property type="match status" value="1"/>
</dbReference>
<gene>
    <name evidence="2" type="ORF">IXB50_08380</name>
</gene>
<dbReference type="AlphaFoldDB" id="A0A947DEZ7"/>
<dbReference type="EMBL" id="JADOES010000012">
    <property type="protein sequence ID" value="MBT9315439.1"/>
    <property type="molecule type" value="Genomic_DNA"/>
</dbReference>
<dbReference type="GO" id="GO:0005829">
    <property type="term" value="C:cytosol"/>
    <property type="evidence" value="ECO:0007669"/>
    <property type="project" value="TreeGrafter"/>
</dbReference>
<dbReference type="PROSITE" id="PS50851">
    <property type="entry name" value="CHEW"/>
    <property type="match status" value="1"/>
</dbReference>
<dbReference type="Proteomes" id="UP000717364">
    <property type="component" value="Unassembled WGS sequence"/>
</dbReference>
<evidence type="ECO:0000313" key="3">
    <source>
        <dbReference type="Proteomes" id="UP000717364"/>
    </source>
</evidence>
<reference evidence="2" key="2">
    <citation type="journal article" date="2021" name="Mar. Drugs">
        <title>Genome Reduction and Secondary Metabolism of the Marine Sponge-Associated Cyanobacterium Leptothoe.</title>
        <authorList>
            <person name="Konstantinou D."/>
            <person name="Popin R.V."/>
            <person name="Fewer D.P."/>
            <person name="Sivonen K."/>
            <person name="Gkelis S."/>
        </authorList>
    </citation>
    <scope>NUCLEOTIDE SEQUENCE</scope>
    <source>
        <strain evidence="2">TAU-MAC 1115</strain>
    </source>
</reference>
<evidence type="ECO:0000259" key="1">
    <source>
        <dbReference type="PROSITE" id="PS50851"/>
    </source>
</evidence>
<dbReference type="Gene3D" id="2.40.50.180">
    <property type="entry name" value="CheA-289, Domain 4"/>
    <property type="match status" value="1"/>
</dbReference>